<evidence type="ECO:0000256" key="2">
    <source>
        <dbReference type="SAM" id="MobiDB-lite"/>
    </source>
</evidence>
<dbReference type="OrthoDB" id="9781481at2"/>
<name>V9HP50_9FIRM</name>
<keyword evidence="1" id="KW-0175">Coiled coil</keyword>
<feature type="region of interest" description="Disordered" evidence="2">
    <location>
        <begin position="1"/>
        <end position="35"/>
    </location>
</feature>
<reference evidence="3 4" key="1">
    <citation type="submission" date="2012-05" db="EMBL/GenBank/DDBJ databases">
        <title>The Genome Sequence of Eubacteriaceae bacterium CM2.</title>
        <authorList>
            <consortium name="The Broad Institute Genome Sequencing Platform"/>
            <person name="Earl A."/>
            <person name="Ward D."/>
            <person name="Feldgarden M."/>
            <person name="Gevers D."/>
            <person name="Sizova M."/>
            <person name="Hazen A."/>
            <person name="Epstein S."/>
            <person name="Walker B."/>
            <person name="Young S.K."/>
            <person name="Zeng Q."/>
            <person name="Gargeya S."/>
            <person name="Fitzgerald M."/>
            <person name="Haas B."/>
            <person name="Abouelleil A."/>
            <person name="Alvarado L."/>
            <person name="Arachchi H.M."/>
            <person name="Berlin A."/>
            <person name="Chapman S.B."/>
            <person name="Goldberg J."/>
            <person name="Griggs A."/>
            <person name="Gujja S."/>
            <person name="Hansen M."/>
            <person name="Howarth C."/>
            <person name="Imamovic A."/>
            <person name="Larimer J."/>
            <person name="McCowen C."/>
            <person name="Montmayeur A."/>
            <person name="Murphy C."/>
            <person name="Neiman D."/>
            <person name="Pearson M."/>
            <person name="Priest M."/>
            <person name="Roberts A."/>
            <person name="Saif S."/>
            <person name="Shea T."/>
            <person name="Sisk P."/>
            <person name="Sykes S."/>
            <person name="Wortman J."/>
            <person name="Nusbaum C."/>
            <person name="Birren B."/>
        </authorList>
    </citation>
    <scope>NUCLEOTIDE SEQUENCE [LARGE SCALE GENOMIC DNA]</scope>
    <source>
        <strain evidence="3 4">CM2</strain>
    </source>
</reference>
<feature type="region of interest" description="Disordered" evidence="2">
    <location>
        <begin position="209"/>
        <end position="229"/>
    </location>
</feature>
<proteinExistence type="predicted"/>
<feature type="region of interest" description="Disordered" evidence="2">
    <location>
        <begin position="162"/>
        <end position="190"/>
    </location>
</feature>
<dbReference type="PANTHER" id="PTHR23159">
    <property type="entry name" value="CENTROSOMAL PROTEIN 2"/>
    <property type="match status" value="1"/>
</dbReference>
<feature type="compositionally biased region" description="Polar residues" evidence="2">
    <location>
        <begin position="217"/>
        <end position="229"/>
    </location>
</feature>
<dbReference type="Gene3D" id="1.10.287.1490">
    <property type="match status" value="1"/>
</dbReference>
<evidence type="ECO:0000256" key="1">
    <source>
        <dbReference type="SAM" id="Coils"/>
    </source>
</evidence>
<dbReference type="AlphaFoldDB" id="V9HP50"/>
<dbReference type="SUPFAM" id="SSF52540">
    <property type="entry name" value="P-loop containing nucleoside triphosphate hydrolases"/>
    <property type="match status" value="1"/>
</dbReference>
<dbReference type="EMBL" id="AFZF02000006">
    <property type="protein sequence ID" value="EHL14983.1"/>
    <property type="molecule type" value="Genomic_DNA"/>
</dbReference>
<feature type="compositionally biased region" description="Acidic residues" evidence="2">
    <location>
        <begin position="23"/>
        <end position="35"/>
    </location>
</feature>
<evidence type="ECO:0008006" key="5">
    <source>
        <dbReference type="Google" id="ProtNLM"/>
    </source>
</evidence>
<feature type="coiled-coil region" evidence="1">
    <location>
        <begin position="40"/>
        <end position="114"/>
    </location>
</feature>
<dbReference type="PATRIC" id="fig|796939.3.peg.1744"/>
<accession>V9HP50</accession>
<dbReference type="Gene3D" id="3.40.50.300">
    <property type="entry name" value="P-loop containing nucleotide triphosphate hydrolases"/>
    <property type="match status" value="1"/>
</dbReference>
<dbReference type="RefSeq" id="WP_009527380.1">
    <property type="nucleotide sequence ID" value="NZ_JH815225.1"/>
</dbReference>
<dbReference type="CDD" id="cd06503">
    <property type="entry name" value="ATP-synt_Fo_b"/>
    <property type="match status" value="1"/>
</dbReference>
<organism evidence="3 4">
    <name type="scientific">Peptoanaerobacter stomatis</name>
    <dbReference type="NCBI Taxonomy" id="796937"/>
    <lineage>
        <taxon>Bacteria</taxon>
        <taxon>Bacillati</taxon>
        <taxon>Bacillota</taxon>
        <taxon>Clostridia</taxon>
        <taxon>Peptostreptococcales</taxon>
        <taxon>Filifactoraceae</taxon>
        <taxon>Peptoanaerobacter</taxon>
    </lineage>
</organism>
<sequence length="867" mass="99692">MSTEVKQDIEQEVSQEVVQETEVMSETENVDVDSTPEVDIEAVKKALEARETELAKWQKELAEKASELEAESVRIHQKNVALDEREKTIEEGLKLKINSEYAEAKSKLSEEQAKSRTDFVAELDGKRGEFEKSRQKAIAELDKELEGARIEAKKELDALRKSQEAELKKAREDSEKELQKQREEQKAKLKEERELALQHLETEIAERTAELTRGESALSSEQARVQAENTRVEGLEKELEKREEDLLDQQIVLERDKRRLERERTRIEEADSNLTEVVNQKIEDTIKKLNQLIETKNKELESLREQLAATVGEIELVKSFREAYGEDPQVLIQSIKQLEDSNKQLRDKLSNSSDKAELDSLSAAYREAKAEVERLLEENRHLSDSQGRVASLEAQFRTLGSEHKSLLATCKSLENQLEAKNQELVRLSTPEGRVADRDARIAAIMTGAMDDKKDLVGAGDGLDSRYNKKDEIAWLEDVWKKCEEYGIKFNKRILYAFHTALKINEWSTITVLAGVSGTGKSELPRLYSEFGGLNFCSVAVQPNWDSQESMLGFFNSIDNQFEPEELLKFLVQCTTDHRYNEYMSVVLLDEMNLAHVEHYFAEFLSKLESRRGLSRSYLPEIEVKLGAGVKPYGLKLSRTLLWTGTMNQDETTKSLSDKVLDRGIVINFPRPKNLESRAKMGLITDYISDDRAKLHKDTWQSWTSHTIEFSEEQKKEVESYRIIVQKINNALEEVGRALGHRVWQSIEYYIANYPTVRQAMNYQPKQNEKGKIVWVPTNSELTGELKEAMRTAFEDQIVQKIMPKLRGIETRDKRGKSSLDKIEDLLVTHDFASLQEDFQIAREQGYGQFIWNSAKYLDEKEENESQE</sequence>
<evidence type="ECO:0000313" key="4">
    <source>
        <dbReference type="Proteomes" id="UP000017818"/>
    </source>
</evidence>
<dbReference type="PANTHER" id="PTHR23159:SF31">
    <property type="entry name" value="CENTROSOME-ASSOCIATED PROTEIN CEP250 ISOFORM X1"/>
    <property type="match status" value="1"/>
</dbReference>
<dbReference type="Proteomes" id="UP000017818">
    <property type="component" value="Unassembled WGS sequence"/>
</dbReference>
<protein>
    <recommendedName>
        <fullName evidence="5">Chromosome partitioning protein ParA</fullName>
    </recommendedName>
</protein>
<comment type="caution">
    <text evidence="3">The sequence shown here is derived from an EMBL/GenBank/DDBJ whole genome shotgun (WGS) entry which is preliminary data.</text>
</comment>
<gene>
    <name evidence="3" type="ORF">HMPREF9630_00761</name>
</gene>
<dbReference type="InterPro" id="IPR027417">
    <property type="entry name" value="P-loop_NTPase"/>
</dbReference>
<feature type="compositionally biased region" description="Low complexity" evidence="2">
    <location>
        <begin position="12"/>
        <end position="22"/>
    </location>
</feature>
<evidence type="ECO:0000313" key="3">
    <source>
        <dbReference type="EMBL" id="EHL14983.1"/>
    </source>
</evidence>
<dbReference type="HOGENOM" id="CLU_011498_1_0_9"/>